<dbReference type="InterPro" id="IPR008928">
    <property type="entry name" value="6-hairpin_glycosidase_sf"/>
</dbReference>
<protein>
    <recommendedName>
        <fullName evidence="6">Alpha-L-rhamnosidase</fullName>
    </recommendedName>
</protein>
<organism evidence="4 5">
    <name type="scientific">Pontiella desulfatans</name>
    <dbReference type="NCBI Taxonomy" id="2750659"/>
    <lineage>
        <taxon>Bacteria</taxon>
        <taxon>Pseudomonadati</taxon>
        <taxon>Kiritimatiellota</taxon>
        <taxon>Kiritimatiellia</taxon>
        <taxon>Kiritimatiellales</taxon>
        <taxon>Pontiellaceae</taxon>
        <taxon>Pontiella</taxon>
    </lineage>
</organism>
<dbReference type="InterPro" id="IPR035398">
    <property type="entry name" value="Bac_rhamnosid_C"/>
</dbReference>
<accession>A0A6C2U0V9</accession>
<dbReference type="PANTHER" id="PTHR34987">
    <property type="entry name" value="C, PUTATIVE (AFU_ORTHOLOGUE AFUA_3G02880)-RELATED"/>
    <property type="match status" value="1"/>
</dbReference>
<dbReference type="PANTHER" id="PTHR34987:SF2">
    <property type="entry name" value="B, PUTATIVE (AFU_ORTHOLOGUE AFUA_7G05040)-RELATED"/>
    <property type="match status" value="1"/>
</dbReference>
<evidence type="ECO:0000313" key="4">
    <source>
        <dbReference type="EMBL" id="VGO13515.1"/>
    </source>
</evidence>
<name>A0A6C2U0V9_PONDE</name>
<dbReference type="EMBL" id="CAAHFG010000001">
    <property type="protein sequence ID" value="VGO13515.1"/>
    <property type="molecule type" value="Genomic_DNA"/>
</dbReference>
<dbReference type="Gene3D" id="2.60.420.10">
    <property type="entry name" value="Maltose phosphorylase, domain 3"/>
    <property type="match status" value="1"/>
</dbReference>
<dbReference type="Proteomes" id="UP000366872">
    <property type="component" value="Unassembled WGS sequence"/>
</dbReference>
<feature type="domain" description="Alpha-L-rhamnosidase six-hairpin glycosidase" evidence="2">
    <location>
        <begin position="325"/>
        <end position="664"/>
    </location>
</feature>
<evidence type="ECO:0008006" key="6">
    <source>
        <dbReference type="Google" id="ProtNLM"/>
    </source>
</evidence>
<dbReference type="Pfam" id="PF17390">
    <property type="entry name" value="Bac_rhamnosid_C"/>
    <property type="match status" value="1"/>
</dbReference>
<sequence length="785" mass="89040">MKKLMLIGMLLSSTAFGFEFKTDWNAKWIGLTEKSAVNTWLAYRTQIELDSVPEEVIANIACDSKYWLWINGEMAVFEGQLKRGPNPKDTYYDPVDIAPYLKKGDNTIAVLMWHFGKHGFSHNNSGKAGLIFDTPLFHSDSSWKVIKHPAFGMTGKPLPNFRLPESNVLFDARKDLGDWTAPAFDDTAWQNAAELGTPPCRPWGRLAKRQIPQWLDSGFRKYEQVTKKTNKDGSTTVTGKLPYNCHVTPYIKLKAKAGKKIDIRSDNYIVTGNACVRSEYITKNGNQEFETPAWINGHHIHYKIPQGVEVLEILYRETGYDADVVGMFECDNARLNELWQKSFRTLYVTMRDTYFDCPDRERAQWWGDMVNEMGEAFYVFDAVKGPMLAKKGIYELAKWQRDDKVLYSPIPAGVPKPGNRKARRKDGTWYKELPRQMLASVGWYGFWYYYWYTDDQQTIVDVYPHVRDYLSLWKLGADGLVIHRTGDWDWTDWGKHKDVPVVENAWLYLALKAAVEMAQLSGNTADIAGYQATMKSIEANFNKTFWDGKQYRSATHKGLTDDRANAMAVVAGLAKPEYYPAIQQVLKQEYNASPYMEKYVLESLFIMGTADQAVERILKRFAKMIDAPISTLYENFGGGEDRANHGTINHAWSGGGLTMMHQYVAGVQPTSPAFKTYSVRPQMGPLKQIRTKVPTQFGTIEMELNKAEDGVLSMDLTSPTGTTATAVLPLGEKTNILKVNGTVVWIAGTQKKCPAGCRFQGITNNEIRIELSSGQWSIELKTKEK</sequence>
<evidence type="ECO:0000259" key="2">
    <source>
        <dbReference type="Pfam" id="PF17389"/>
    </source>
</evidence>
<dbReference type="Gene3D" id="2.60.120.260">
    <property type="entry name" value="Galactose-binding domain-like"/>
    <property type="match status" value="1"/>
</dbReference>
<gene>
    <name evidence="4" type="ORF">PDESU_02072</name>
</gene>
<dbReference type="SUPFAM" id="SSF48208">
    <property type="entry name" value="Six-hairpin glycosidases"/>
    <property type="match status" value="1"/>
</dbReference>
<dbReference type="InterPro" id="IPR035396">
    <property type="entry name" value="Bac_rhamnosid6H"/>
</dbReference>
<dbReference type="RefSeq" id="WP_136079084.1">
    <property type="nucleotide sequence ID" value="NZ_CAAHFG010000001.1"/>
</dbReference>
<feature type="signal peptide" evidence="1">
    <location>
        <begin position="1"/>
        <end position="17"/>
    </location>
</feature>
<dbReference type="Pfam" id="PF17389">
    <property type="entry name" value="Bac_rhamnosid6H"/>
    <property type="match status" value="1"/>
</dbReference>
<dbReference type="AlphaFoldDB" id="A0A6C2U0V9"/>
<dbReference type="GO" id="GO:0005975">
    <property type="term" value="P:carbohydrate metabolic process"/>
    <property type="evidence" value="ECO:0007669"/>
    <property type="project" value="InterPro"/>
</dbReference>
<dbReference type="InterPro" id="IPR012341">
    <property type="entry name" value="6hp_glycosidase-like_sf"/>
</dbReference>
<evidence type="ECO:0000259" key="3">
    <source>
        <dbReference type="Pfam" id="PF17390"/>
    </source>
</evidence>
<evidence type="ECO:0000313" key="5">
    <source>
        <dbReference type="Proteomes" id="UP000366872"/>
    </source>
</evidence>
<keyword evidence="1" id="KW-0732">Signal</keyword>
<reference evidence="4 5" key="1">
    <citation type="submission" date="2019-04" db="EMBL/GenBank/DDBJ databases">
        <authorList>
            <person name="Van Vliet M D."/>
        </authorList>
    </citation>
    <scope>NUCLEOTIDE SEQUENCE [LARGE SCALE GENOMIC DNA]</scope>
    <source>
        <strain evidence="4 5">F1</strain>
    </source>
</reference>
<feature type="domain" description="Alpha-L-rhamnosidase C-terminal" evidence="3">
    <location>
        <begin position="666"/>
        <end position="738"/>
    </location>
</feature>
<evidence type="ECO:0000256" key="1">
    <source>
        <dbReference type="SAM" id="SignalP"/>
    </source>
</evidence>
<proteinExistence type="predicted"/>
<dbReference type="Gene3D" id="1.50.10.10">
    <property type="match status" value="1"/>
</dbReference>
<keyword evidence="5" id="KW-1185">Reference proteome</keyword>
<feature type="chain" id="PRO_5025655388" description="Alpha-L-rhamnosidase" evidence="1">
    <location>
        <begin position="18"/>
        <end position="785"/>
    </location>
</feature>